<accession>A0A3F3PQQ5</accession>
<organism evidence="1 2">
    <name type="scientific">Aspergillus welwitschiae</name>
    <dbReference type="NCBI Taxonomy" id="1341132"/>
    <lineage>
        <taxon>Eukaryota</taxon>
        <taxon>Fungi</taxon>
        <taxon>Dikarya</taxon>
        <taxon>Ascomycota</taxon>
        <taxon>Pezizomycotina</taxon>
        <taxon>Eurotiomycetes</taxon>
        <taxon>Eurotiomycetidae</taxon>
        <taxon>Eurotiales</taxon>
        <taxon>Aspergillaceae</taxon>
        <taxon>Aspergillus</taxon>
        <taxon>Aspergillus subgen. Circumdati</taxon>
    </lineage>
</organism>
<proteinExistence type="predicted"/>
<protein>
    <submittedName>
        <fullName evidence="1">Uncharacterized protein</fullName>
    </submittedName>
</protein>
<evidence type="ECO:0000313" key="2">
    <source>
        <dbReference type="Proteomes" id="UP000253729"/>
    </source>
</evidence>
<gene>
    <name evidence="1" type="ORF">BDQ94DRAFT_87577</name>
</gene>
<dbReference type="GeneID" id="38145099"/>
<sequence>MLPRVVISGSERKIRCKEIKAVMKAHRRTPPGRTKTEHELRQNIFWRFRLPPGTYSPMENVEKEINNPSCNPFYRRPAASNIDW</sequence>
<dbReference type="RefSeq" id="XP_026622170.1">
    <property type="nucleotide sequence ID" value="XM_026776743.1"/>
</dbReference>
<reference evidence="1 2" key="1">
    <citation type="submission" date="2018-07" db="EMBL/GenBank/DDBJ databases">
        <title>The genomes of Aspergillus section Nigri reveals drivers in fungal speciation.</title>
        <authorList>
            <consortium name="DOE Joint Genome Institute"/>
            <person name="Vesth T.C."/>
            <person name="Nybo J."/>
            <person name="Theobald S."/>
            <person name="Brandl J."/>
            <person name="Frisvad J.C."/>
            <person name="Nielsen K.F."/>
            <person name="Lyhne E.K."/>
            <person name="Kogle M.E."/>
            <person name="Kuo A."/>
            <person name="Riley R."/>
            <person name="Clum A."/>
            <person name="Nolan M."/>
            <person name="Lipzen A."/>
            <person name="Salamov A."/>
            <person name="Henrissat B."/>
            <person name="Wiebenga A."/>
            <person name="De vries R.P."/>
            <person name="Grigoriev I.V."/>
            <person name="Mortensen U.H."/>
            <person name="Andersen M.R."/>
            <person name="Baker S.E."/>
        </authorList>
    </citation>
    <scope>NUCLEOTIDE SEQUENCE [LARGE SCALE GENOMIC DNA]</scope>
    <source>
        <strain evidence="1 2">CBS 139.54b</strain>
    </source>
</reference>
<name>A0A3F3PQQ5_9EURO</name>
<dbReference type="Proteomes" id="UP000253729">
    <property type="component" value="Unassembled WGS sequence"/>
</dbReference>
<keyword evidence="2" id="KW-1185">Reference proteome</keyword>
<evidence type="ECO:0000313" key="1">
    <source>
        <dbReference type="EMBL" id="RDH29148.1"/>
    </source>
</evidence>
<dbReference type="EMBL" id="KZ852070">
    <property type="protein sequence ID" value="RDH29148.1"/>
    <property type="molecule type" value="Genomic_DNA"/>
</dbReference>
<dbReference type="AlphaFoldDB" id="A0A3F3PQQ5"/>